<dbReference type="Proteomes" id="UP000001072">
    <property type="component" value="Unassembled WGS sequence"/>
</dbReference>
<protein>
    <submittedName>
        <fullName evidence="1">Uncharacterized protein</fullName>
    </submittedName>
</protein>
<dbReference type="KEGG" id="mlr:MELLADRAFT_73280"/>
<sequence>MKFPRLRILHTYCCPNPGPFDWDDTPRNFMNWTIMHTIRMLVLGIGHGLIYLKALCRDYLSPFHMTPHLKHIVFILDPKEDVPTSVPSTLVETLKSYGIQSHVRPYYKPDELMALDDELNGPMK</sequence>
<dbReference type="HOGENOM" id="CLU_2004419_0_0_1"/>
<keyword evidence="2" id="KW-1185">Reference proteome</keyword>
<dbReference type="InParanoid" id="F4S5T0"/>
<evidence type="ECO:0000313" key="2">
    <source>
        <dbReference type="Proteomes" id="UP000001072"/>
    </source>
</evidence>
<organism evidence="2">
    <name type="scientific">Melampsora larici-populina (strain 98AG31 / pathotype 3-4-7)</name>
    <name type="common">Poplar leaf rust fungus</name>
    <dbReference type="NCBI Taxonomy" id="747676"/>
    <lineage>
        <taxon>Eukaryota</taxon>
        <taxon>Fungi</taxon>
        <taxon>Dikarya</taxon>
        <taxon>Basidiomycota</taxon>
        <taxon>Pucciniomycotina</taxon>
        <taxon>Pucciniomycetes</taxon>
        <taxon>Pucciniales</taxon>
        <taxon>Melampsoraceae</taxon>
        <taxon>Melampsora</taxon>
    </lineage>
</organism>
<dbReference type="VEuPathDB" id="FungiDB:MELLADRAFT_73280"/>
<reference evidence="2" key="1">
    <citation type="journal article" date="2011" name="Proc. Natl. Acad. Sci. U.S.A.">
        <title>Obligate biotrophy features unraveled by the genomic analysis of rust fungi.</title>
        <authorList>
            <person name="Duplessis S."/>
            <person name="Cuomo C.A."/>
            <person name="Lin Y.-C."/>
            <person name="Aerts A."/>
            <person name="Tisserant E."/>
            <person name="Veneault-Fourrey C."/>
            <person name="Joly D.L."/>
            <person name="Hacquard S."/>
            <person name="Amselem J."/>
            <person name="Cantarel B.L."/>
            <person name="Chiu R."/>
            <person name="Coutinho P.M."/>
            <person name="Feau N."/>
            <person name="Field M."/>
            <person name="Frey P."/>
            <person name="Gelhaye E."/>
            <person name="Goldberg J."/>
            <person name="Grabherr M.G."/>
            <person name="Kodira C.D."/>
            <person name="Kohler A."/>
            <person name="Kuees U."/>
            <person name="Lindquist E.A."/>
            <person name="Lucas S.M."/>
            <person name="Mago R."/>
            <person name="Mauceli E."/>
            <person name="Morin E."/>
            <person name="Murat C."/>
            <person name="Pangilinan J.L."/>
            <person name="Park R."/>
            <person name="Pearson M."/>
            <person name="Quesneville H."/>
            <person name="Rouhier N."/>
            <person name="Sakthikumar S."/>
            <person name="Salamov A.A."/>
            <person name="Schmutz J."/>
            <person name="Selles B."/>
            <person name="Shapiro H."/>
            <person name="Tanguay P."/>
            <person name="Tuskan G.A."/>
            <person name="Henrissat B."/>
            <person name="Van de Peer Y."/>
            <person name="Rouze P."/>
            <person name="Ellis J.G."/>
            <person name="Dodds P.N."/>
            <person name="Schein J.E."/>
            <person name="Zhong S."/>
            <person name="Hamelin R.C."/>
            <person name="Grigoriev I.V."/>
            <person name="Szabo L.J."/>
            <person name="Martin F."/>
        </authorList>
    </citation>
    <scope>NUCLEOTIDE SEQUENCE [LARGE SCALE GENOMIC DNA]</scope>
    <source>
        <strain evidence="2">98AG31 / pathotype 3-4-7</strain>
    </source>
</reference>
<evidence type="ECO:0000313" key="1">
    <source>
        <dbReference type="EMBL" id="EGG00010.1"/>
    </source>
</evidence>
<accession>F4S5T0</accession>
<dbReference type="EMBL" id="GL883152">
    <property type="protein sequence ID" value="EGG00010.1"/>
    <property type="molecule type" value="Genomic_DNA"/>
</dbReference>
<dbReference type="AlphaFoldDB" id="F4S5T0"/>
<dbReference type="RefSeq" id="XP_007416718.1">
    <property type="nucleotide sequence ID" value="XM_007416656.1"/>
</dbReference>
<gene>
    <name evidence="1" type="ORF">MELLADRAFT_73280</name>
</gene>
<dbReference type="GeneID" id="18932334"/>
<name>F4S5T0_MELLP</name>
<proteinExistence type="predicted"/>